<sequence length="57" mass="6266">MRERACMAAPDRRSTCAPVPHERRMIAAPSREDVATLAGGCPCKMLRTLANDGRRLV</sequence>
<dbReference type="Proteomes" id="UP000250235">
    <property type="component" value="Unassembled WGS sequence"/>
</dbReference>
<keyword evidence="2" id="KW-1185">Reference proteome</keyword>
<protein>
    <submittedName>
        <fullName evidence="1">Uncharacterized protein</fullName>
    </submittedName>
</protein>
<evidence type="ECO:0000313" key="2">
    <source>
        <dbReference type="Proteomes" id="UP000250235"/>
    </source>
</evidence>
<gene>
    <name evidence="1" type="ORF">F511_33387</name>
</gene>
<evidence type="ECO:0000313" key="1">
    <source>
        <dbReference type="EMBL" id="KZV45731.1"/>
    </source>
</evidence>
<name>A0A2Z7CFA3_9LAMI</name>
<organism evidence="1 2">
    <name type="scientific">Dorcoceras hygrometricum</name>
    <dbReference type="NCBI Taxonomy" id="472368"/>
    <lineage>
        <taxon>Eukaryota</taxon>
        <taxon>Viridiplantae</taxon>
        <taxon>Streptophyta</taxon>
        <taxon>Embryophyta</taxon>
        <taxon>Tracheophyta</taxon>
        <taxon>Spermatophyta</taxon>
        <taxon>Magnoliopsida</taxon>
        <taxon>eudicotyledons</taxon>
        <taxon>Gunneridae</taxon>
        <taxon>Pentapetalae</taxon>
        <taxon>asterids</taxon>
        <taxon>lamiids</taxon>
        <taxon>Lamiales</taxon>
        <taxon>Gesneriaceae</taxon>
        <taxon>Didymocarpoideae</taxon>
        <taxon>Trichosporeae</taxon>
        <taxon>Loxocarpinae</taxon>
        <taxon>Dorcoceras</taxon>
    </lineage>
</organism>
<accession>A0A2Z7CFA3</accession>
<proteinExistence type="predicted"/>
<dbReference type="EMBL" id="KQ995872">
    <property type="protein sequence ID" value="KZV45731.1"/>
    <property type="molecule type" value="Genomic_DNA"/>
</dbReference>
<reference evidence="1 2" key="1">
    <citation type="journal article" date="2015" name="Proc. Natl. Acad. Sci. U.S.A.">
        <title>The resurrection genome of Boea hygrometrica: A blueprint for survival of dehydration.</title>
        <authorList>
            <person name="Xiao L."/>
            <person name="Yang G."/>
            <person name="Zhang L."/>
            <person name="Yang X."/>
            <person name="Zhao S."/>
            <person name="Ji Z."/>
            <person name="Zhou Q."/>
            <person name="Hu M."/>
            <person name="Wang Y."/>
            <person name="Chen M."/>
            <person name="Xu Y."/>
            <person name="Jin H."/>
            <person name="Xiao X."/>
            <person name="Hu G."/>
            <person name="Bao F."/>
            <person name="Hu Y."/>
            <person name="Wan P."/>
            <person name="Li L."/>
            <person name="Deng X."/>
            <person name="Kuang T."/>
            <person name="Xiang C."/>
            <person name="Zhu J.K."/>
            <person name="Oliver M.J."/>
            <person name="He Y."/>
        </authorList>
    </citation>
    <scope>NUCLEOTIDE SEQUENCE [LARGE SCALE GENOMIC DNA]</scope>
    <source>
        <strain evidence="2">cv. XS01</strain>
    </source>
</reference>
<dbReference type="AlphaFoldDB" id="A0A2Z7CFA3"/>